<comment type="subunit">
    <text evidence="11">Heterodimer of a large membrane-associated beta subunit and a small pyruvoyl-containing alpha subunit.</text>
</comment>
<dbReference type="GO" id="GO:0004609">
    <property type="term" value="F:phosphatidylserine decarboxylase activity"/>
    <property type="evidence" value="ECO:0007669"/>
    <property type="project" value="UniProtKB-UniRule"/>
</dbReference>
<evidence type="ECO:0000256" key="9">
    <source>
        <dbReference type="ARBA" id="ARBA00023264"/>
    </source>
</evidence>
<evidence type="ECO:0000256" key="5">
    <source>
        <dbReference type="ARBA" id="ARBA00023136"/>
    </source>
</evidence>
<feature type="chain" id="PRO_5023517505" description="Phosphatidylserine decarboxylase alpha chain" evidence="11">
    <location>
        <begin position="192"/>
        <end position="234"/>
    </location>
</feature>
<dbReference type="InterPro" id="IPR033175">
    <property type="entry name" value="PSD-A"/>
</dbReference>
<dbReference type="PANTHER" id="PTHR35809">
    <property type="entry name" value="ARCHAETIDYLSERINE DECARBOXYLASE PROENZYME-RELATED"/>
    <property type="match status" value="1"/>
</dbReference>
<keyword evidence="1 11" id="KW-1003">Cell membrane</keyword>
<keyword evidence="5 11" id="KW-0472">Membrane</keyword>
<dbReference type="EC" id="4.1.1.65" evidence="11"/>
<dbReference type="NCBIfam" id="NF003679">
    <property type="entry name" value="PRK05305.1-3"/>
    <property type="match status" value="1"/>
</dbReference>
<organism evidence="13 14">
    <name type="scientific">Arboricoccus pini</name>
    <dbReference type="NCBI Taxonomy" id="1963835"/>
    <lineage>
        <taxon>Bacteria</taxon>
        <taxon>Pseudomonadati</taxon>
        <taxon>Pseudomonadota</taxon>
        <taxon>Alphaproteobacteria</taxon>
        <taxon>Geminicoccales</taxon>
        <taxon>Geminicoccaceae</taxon>
        <taxon>Arboricoccus</taxon>
    </lineage>
</organism>
<dbReference type="AlphaFoldDB" id="A0A212QRG1"/>
<keyword evidence="9 11" id="KW-1208">Phospholipid metabolism</keyword>
<evidence type="ECO:0000256" key="11">
    <source>
        <dbReference type="HAMAP-Rule" id="MF_00664"/>
    </source>
</evidence>
<keyword evidence="3 11" id="KW-0210">Decarboxylase</keyword>
<comment type="PTM">
    <text evidence="11">Is synthesized initially as an inactive proenzyme. Formation of the active enzyme involves a self-maturation process in which the active site pyruvoyl group is generated from an internal serine residue via an autocatalytic post-translational modification. Two non-identical subunits are generated from the proenzyme in this reaction, and the pyruvate is formed at the N-terminus of the alpha chain, which is derived from the carboxyl end of the proenzyme. The post-translation cleavage follows an unusual pathway, termed non-hydrolytic serinolysis, in which the side chain hydroxyl group of the serine supplies its oxygen atom to form the C-terminus of the beta chain, while the remainder of the serine residue undergoes an oxidative deamination to produce ammonia and the pyruvoyl prosthetic group on the alpha chain.</text>
</comment>
<evidence type="ECO:0000256" key="3">
    <source>
        <dbReference type="ARBA" id="ARBA00022793"/>
    </source>
</evidence>
<comment type="subcellular location">
    <subcellularLocation>
        <location evidence="11">Cell membrane</location>
        <topology evidence="11">Peripheral membrane protein</topology>
    </subcellularLocation>
</comment>
<feature type="site" description="Cleavage (non-hydrolytic); by autocatalysis" evidence="11">
    <location>
        <begin position="191"/>
        <end position="192"/>
    </location>
</feature>
<proteinExistence type="inferred from homology"/>
<evidence type="ECO:0000313" key="14">
    <source>
        <dbReference type="Proteomes" id="UP000197065"/>
    </source>
</evidence>
<evidence type="ECO:0000256" key="4">
    <source>
        <dbReference type="ARBA" id="ARBA00023098"/>
    </source>
</evidence>
<keyword evidence="8 11" id="KW-0456">Lyase</keyword>
<dbReference type="HAMAP" id="MF_00664">
    <property type="entry name" value="PS_decarb_PSD_A"/>
    <property type="match status" value="1"/>
</dbReference>
<sequence>MSADRSALSTVMTPIHKAGWPFIAGAFVLAILLGFLWKPLFWLGLIATAWCIYFFRDPRRVTPDDPMLVTSPADGLVQMIRLRRPPPEMGLGDEKLLCVSIFLNIFDVHVNRTPVPGRLLTRAYHPGKFLNAAADKASELNERQSWLIEAADGRKVGLVQIAGFVARRIVSFVEAGAVLLPGDRVGLIRFGSRCDVYLPDGVEPLVIEGQKAVAGETIIARLDGQQTCYQGRET</sequence>
<dbReference type="GO" id="GO:0006646">
    <property type="term" value="P:phosphatidylethanolamine biosynthetic process"/>
    <property type="evidence" value="ECO:0007669"/>
    <property type="project" value="UniProtKB-UniRule"/>
</dbReference>
<keyword evidence="12" id="KW-0812">Transmembrane</keyword>
<keyword evidence="10 11" id="KW-0670">Pyruvate</keyword>
<evidence type="ECO:0000256" key="7">
    <source>
        <dbReference type="ARBA" id="ARBA00023209"/>
    </source>
</evidence>
<comment type="catalytic activity">
    <reaction evidence="11">
        <text>a 1,2-diacyl-sn-glycero-3-phospho-L-serine + H(+) = a 1,2-diacyl-sn-glycero-3-phosphoethanolamine + CO2</text>
        <dbReference type="Rhea" id="RHEA:20828"/>
        <dbReference type="ChEBI" id="CHEBI:15378"/>
        <dbReference type="ChEBI" id="CHEBI:16526"/>
        <dbReference type="ChEBI" id="CHEBI:57262"/>
        <dbReference type="ChEBI" id="CHEBI:64612"/>
        <dbReference type="EC" id="4.1.1.65"/>
    </reaction>
</comment>
<feature type="modified residue" description="Pyruvic acid (Ser); by autocatalysis" evidence="11">
    <location>
        <position position="192"/>
    </location>
</feature>
<dbReference type="Proteomes" id="UP000197065">
    <property type="component" value="Unassembled WGS sequence"/>
</dbReference>
<comment type="similarity">
    <text evidence="11">Belongs to the phosphatidylserine decarboxylase family. PSD-A subfamily.</text>
</comment>
<feature type="chain" id="PRO_5023517506" description="Phosphatidylserine decarboxylase beta chain" evidence="11">
    <location>
        <begin position="1"/>
        <end position="191"/>
    </location>
</feature>
<evidence type="ECO:0000256" key="1">
    <source>
        <dbReference type="ARBA" id="ARBA00022475"/>
    </source>
</evidence>
<keyword evidence="14" id="KW-1185">Reference proteome</keyword>
<dbReference type="OrthoDB" id="9790893at2"/>
<evidence type="ECO:0000256" key="8">
    <source>
        <dbReference type="ARBA" id="ARBA00023239"/>
    </source>
</evidence>
<accession>A0A212QRG1</accession>
<comment type="pathway">
    <text evidence="11">Phospholipid metabolism; phosphatidylethanolamine biosynthesis; phosphatidylethanolamine from CDP-diacylglycerol: step 2/2.</text>
</comment>
<keyword evidence="12" id="KW-1133">Transmembrane helix</keyword>
<keyword evidence="7 11" id="KW-0594">Phospholipid biosynthesis</keyword>
<gene>
    <name evidence="11" type="primary">psd</name>
    <name evidence="13" type="ORF">SAMN07250955_10354</name>
</gene>
<keyword evidence="2 11" id="KW-0444">Lipid biosynthesis</keyword>
<feature type="transmembrane region" description="Helical" evidence="12">
    <location>
        <begin position="20"/>
        <end position="53"/>
    </location>
</feature>
<reference evidence="13 14" key="1">
    <citation type="submission" date="2017-06" db="EMBL/GenBank/DDBJ databases">
        <authorList>
            <person name="Kim H.J."/>
            <person name="Triplett B.A."/>
        </authorList>
    </citation>
    <scope>NUCLEOTIDE SEQUENCE [LARGE SCALE GENOMIC DNA]</scope>
    <source>
        <strain evidence="13 14">B29T1</strain>
    </source>
</reference>
<protein>
    <recommendedName>
        <fullName evidence="11">Phosphatidylserine decarboxylase proenzyme</fullName>
        <ecNumber evidence="11">4.1.1.65</ecNumber>
    </recommendedName>
    <component>
        <recommendedName>
            <fullName evidence="11">Phosphatidylserine decarboxylase alpha chain</fullName>
        </recommendedName>
    </component>
    <component>
        <recommendedName>
            <fullName evidence="11">Phosphatidylserine decarboxylase beta chain</fullName>
        </recommendedName>
    </component>
</protein>
<dbReference type="Pfam" id="PF02666">
    <property type="entry name" value="PS_Dcarbxylase"/>
    <property type="match status" value="1"/>
</dbReference>
<comment type="function">
    <text evidence="11">Catalyzes the formation of phosphatidylethanolamine (PtdEtn) from phosphatidylserine (PtdSer).</text>
</comment>
<keyword evidence="4 11" id="KW-0443">Lipid metabolism</keyword>
<evidence type="ECO:0000313" key="13">
    <source>
        <dbReference type="EMBL" id="SNB62170.1"/>
    </source>
</evidence>
<evidence type="ECO:0000256" key="12">
    <source>
        <dbReference type="SAM" id="Phobius"/>
    </source>
</evidence>
<evidence type="ECO:0000256" key="10">
    <source>
        <dbReference type="ARBA" id="ARBA00023317"/>
    </source>
</evidence>
<name>A0A212QRG1_9PROT</name>
<keyword evidence="6 11" id="KW-0865">Zymogen</keyword>
<comment type="cofactor">
    <cofactor evidence="11">
        <name>pyruvate</name>
        <dbReference type="ChEBI" id="CHEBI:15361"/>
    </cofactor>
    <text evidence="11">Binds 1 pyruvoyl group covalently per subunit.</text>
</comment>
<dbReference type="EMBL" id="FYEH01000003">
    <property type="protein sequence ID" value="SNB62170.1"/>
    <property type="molecule type" value="Genomic_DNA"/>
</dbReference>
<evidence type="ECO:0000256" key="2">
    <source>
        <dbReference type="ARBA" id="ARBA00022516"/>
    </source>
</evidence>
<dbReference type="RefSeq" id="WP_088560310.1">
    <property type="nucleotide sequence ID" value="NZ_FYEH01000003.1"/>
</dbReference>
<dbReference type="PANTHER" id="PTHR35809:SF1">
    <property type="entry name" value="ARCHAETIDYLSERINE DECARBOXYLASE PROENZYME-RELATED"/>
    <property type="match status" value="1"/>
</dbReference>
<evidence type="ECO:0000256" key="6">
    <source>
        <dbReference type="ARBA" id="ARBA00023145"/>
    </source>
</evidence>
<feature type="active site" description="Schiff-base intermediate with substrate; via pyruvic acid" evidence="11">
    <location>
        <position position="192"/>
    </location>
</feature>
<dbReference type="InterPro" id="IPR003817">
    <property type="entry name" value="PS_Dcarbxylase"/>
</dbReference>
<dbReference type="GO" id="GO:0005886">
    <property type="term" value="C:plasma membrane"/>
    <property type="evidence" value="ECO:0007669"/>
    <property type="project" value="UniProtKB-SubCell"/>
</dbReference>
<dbReference type="UniPathway" id="UPA00558">
    <property type="reaction ID" value="UER00616"/>
</dbReference>
<dbReference type="NCBIfam" id="NF003685">
    <property type="entry name" value="PRK05305.2-5"/>
    <property type="match status" value="1"/>
</dbReference>